<keyword evidence="2 7" id="KW-0808">Transferase</keyword>
<dbReference type="InterPro" id="IPR012967">
    <property type="entry name" value="COMT_dimerisation"/>
</dbReference>
<dbReference type="SUPFAM" id="SSF46785">
    <property type="entry name" value="Winged helix' DNA-binding domain"/>
    <property type="match status" value="1"/>
</dbReference>
<sequence length="402" mass="44712">MAQTIADVTATVKAALSKLSPTDDIPDSARFELLDVLDQLRVAIEPPIQTVLNICWAHHPLVAIRTAIGMGVFDAFVASGGAELSLDQLNEKTKGDKDLLARIMRLLVANRLFTETGVDKYQPQPLALAFATGAPPSEVIKNFHVNFRASAFTHDFLEARGYRSPDDAYDTPFQLAYGTKLHHFEWLAQDPAEQHAFNTVMETSNRAVEGAQWYDFYPWQERLSLATGDKAQESRVLLVDIGGGKGHDLQAFKQKKSPAGRLVLQDLPEVIRDIKGPLAEGVEAVSYSMFDVQPVRGAKAYYMRTVLHDWPDKQALQALHRVREAMADDSVLLINENTIPETGAPKFNASVDLIMMNMFSSLERTDKQWLSLLERAGFKVVKVWRSDDQGTGSNALFEAVRV</sequence>
<dbReference type="PROSITE" id="PS51683">
    <property type="entry name" value="SAM_OMT_II"/>
    <property type="match status" value="1"/>
</dbReference>
<name>A0A401L1G8_ASPAW</name>
<dbReference type="GO" id="GO:0044550">
    <property type="term" value="P:secondary metabolite biosynthetic process"/>
    <property type="evidence" value="ECO:0007669"/>
    <property type="project" value="UniProtKB-ARBA"/>
</dbReference>
<dbReference type="Pfam" id="PF08100">
    <property type="entry name" value="Dimerisation"/>
    <property type="match status" value="1"/>
</dbReference>
<gene>
    <name evidence="7" type="ORF">AAWM_08247</name>
</gene>
<evidence type="ECO:0000313" key="8">
    <source>
        <dbReference type="Proteomes" id="UP000286921"/>
    </source>
</evidence>
<dbReference type="InterPro" id="IPR029063">
    <property type="entry name" value="SAM-dependent_MTases_sf"/>
</dbReference>
<feature type="domain" description="O-methyltransferase dimerisation" evidence="6">
    <location>
        <begin position="63"/>
        <end position="132"/>
    </location>
</feature>
<dbReference type="SUPFAM" id="SSF53335">
    <property type="entry name" value="S-adenosyl-L-methionine-dependent methyltransferases"/>
    <property type="match status" value="1"/>
</dbReference>
<dbReference type="Pfam" id="PF00891">
    <property type="entry name" value="Methyltransf_2"/>
    <property type="match status" value="1"/>
</dbReference>
<dbReference type="Gene3D" id="3.40.50.150">
    <property type="entry name" value="Vaccinia Virus protein VP39"/>
    <property type="match status" value="1"/>
</dbReference>
<evidence type="ECO:0000256" key="2">
    <source>
        <dbReference type="ARBA" id="ARBA00022679"/>
    </source>
</evidence>
<proteinExistence type="predicted"/>
<dbReference type="Proteomes" id="UP000286921">
    <property type="component" value="Unassembled WGS sequence"/>
</dbReference>
<organism evidence="7 8">
    <name type="scientific">Aspergillus awamori</name>
    <name type="common">Black koji mold</name>
    <dbReference type="NCBI Taxonomy" id="105351"/>
    <lineage>
        <taxon>Eukaryota</taxon>
        <taxon>Fungi</taxon>
        <taxon>Dikarya</taxon>
        <taxon>Ascomycota</taxon>
        <taxon>Pezizomycotina</taxon>
        <taxon>Eurotiomycetes</taxon>
        <taxon>Eurotiomycetidae</taxon>
        <taxon>Eurotiales</taxon>
        <taxon>Aspergillaceae</taxon>
        <taxon>Aspergillus</taxon>
    </lineage>
</organism>
<protein>
    <submittedName>
        <fullName evidence="7">Demethylsterigmatocystin 6-O-methyltransferase</fullName>
    </submittedName>
</protein>
<dbReference type="PIRSF" id="PIRSF005739">
    <property type="entry name" value="O-mtase"/>
    <property type="match status" value="1"/>
</dbReference>
<comment type="caution">
    <text evidence="7">The sequence shown here is derived from an EMBL/GenBank/DDBJ whole genome shotgun (WGS) entry which is preliminary data.</text>
</comment>
<keyword evidence="3" id="KW-0949">S-adenosyl-L-methionine</keyword>
<dbReference type="InterPro" id="IPR001077">
    <property type="entry name" value="COMT_C"/>
</dbReference>
<feature type="active site" description="Proton acceptor" evidence="4">
    <location>
        <position position="308"/>
    </location>
</feature>
<evidence type="ECO:0000313" key="7">
    <source>
        <dbReference type="EMBL" id="GCB25362.1"/>
    </source>
</evidence>
<accession>A0A401L1G8</accession>
<dbReference type="GO" id="GO:0046983">
    <property type="term" value="F:protein dimerization activity"/>
    <property type="evidence" value="ECO:0007669"/>
    <property type="project" value="InterPro"/>
</dbReference>
<evidence type="ECO:0000256" key="1">
    <source>
        <dbReference type="ARBA" id="ARBA00022603"/>
    </source>
</evidence>
<evidence type="ECO:0000259" key="5">
    <source>
        <dbReference type="Pfam" id="PF00891"/>
    </source>
</evidence>
<dbReference type="AlphaFoldDB" id="A0A401L1G8"/>
<evidence type="ECO:0000256" key="3">
    <source>
        <dbReference type="ARBA" id="ARBA00022691"/>
    </source>
</evidence>
<keyword evidence="1 7" id="KW-0489">Methyltransferase</keyword>
<dbReference type="InterPro" id="IPR036390">
    <property type="entry name" value="WH_DNA-bd_sf"/>
</dbReference>
<feature type="domain" description="O-methyltransferase C-terminal" evidence="5">
    <location>
        <begin position="170"/>
        <end position="379"/>
    </location>
</feature>
<dbReference type="GO" id="GO:0032259">
    <property type="term" value="P:methylation"/>
    <property type="evidence" value="ECO:0007669"/>
    <property type="project" value="UniProtKB-KW"/>
</dbReference>
<dbReference type="PANTHER" id="PTHR43712:SF11">
    <property type="entry name" value="O-METHYLTRANSFERASE (AFU_ORTHOLOGUE AFUA_2G17820)-RELATED"/>
    <property type="match status" value="1"/>
</dbReference>
<dbReference type="Gene3D" id="1.10.10.10">
    <property type="entry name" value="Winged helix-like DNA-binding domain superfamily/Winged helix DNA-binding domain"/>
    <property type="match status" value="1"/>
</dbReference>
<evidence type="ECO:0000256" key="4">
    <source>
        <dbReference type="PIRSR" id="PIRSR005739-1"/>
    </source>
</evidence>
<dbReference type="PANTHER" id="PTHR43712">
    <property type="entry name" value="PUTATIVE (AFU_ORTHOLOGUE AFUA_4G14580)-RELATED"/>
    <property type="match status" value="1"/>
</dbReference>
<dbReference type="InterPro" id="IPR016461">
    <property type="entry name" value="COMT-like"/>
</dbReference>
<dbReference type="GO" id="GO:0008171">
    <property type="term" value="F:O-methyltransferase activity"/>
    <property type="evidence" value="ECO:0007669"/>
    <property type="project" value="InterPro"/>
</dbReference>
<keyword evidence="8" id="KW-1185">Reference proteome</keyword>
<dbReference type="InterPro" id="IPR036388">
    <property type="entry name" value="WH-like_DNA-bd_sf"/>
</dbReference>
<evidence type="ECO:0000259" key="6">
    <source>
        <dbReference type="Pfam" id="PF08100"/>
    </source>
</evidence>
<dbReference type="EMBL" id="BDHI01000021">
    <property type="protein sequence ID" value="GCB25362.1"/>
    <property type="molecule type" value="Genomic_DNA"/>
</dbReference>
<reference evidence="7 8" key="1">
    <citation type="submission" date="2016-09" db="EMBL/GenBank/DDBJ databases">
        <title>Aspergillus awamori IFM 58123T.</title>
        <authorList>
            <person name="Kusuya Y."/>
            <person name="Shimizu M."/>
            <person name="Takahashi H."/>
            <person name="Yaguchi T."/>
        </authorList>
    </citation>
    <scope>NUCLEOTIDE SEQUENCE [LARGE SCALE GENOMIC DNA]</scope>
    <source>
        <strain evidence="7 8">IFM 58123</strain>
    </source>
</reference>